<proteinExistence type="predicted"/>
<dbReference type="PANTHER" id="PTHR30404:SF0">
    <property type="entry name" value="N-ACETYLMURAMOYL-L-ALANINE AMIDASE AMIC"/>
    <property type="match status" value="1"/>
</dbReference>
<dbReference type="GO" id="GO:0030288">
    <property type="term" value="C:outer membrane-bounded periplasmic space"/>
    <property type="evidence" value="ECO:0007669"/>
    <property type="project" value="TreeGrafter"/>
</dbReference>
<dbReference type="CDD" id="cd02696">
    <property type="entry name" value="MurNAc-LAA"/>
    <property type="match status" value="1"/>
</dbReference>
<dbReference type="Gene3D" id="3.40.630.40">
    <property type="entry name" value="Zn-dependent exopeptidases"/>
    <property type="match status" value="1"/>
</dbReference>
<feature type="compositionally biased region" description="Pro residues" evidence="2">
    <location>
        <begin position="280"/>
        <end position="290"/>
    </location>
</feature>
<evidence type="ECO:0000256" key="2">
    <source>
        <dbReference type="SAM" id="MobiDB-lite"/>
    </source>
</evidence>
<dbReference type="RefSeq" id="WP_058380447.1">
    <property type="nucleotide sequence ID" value="NZ_CP013659.2"/>
</dbReference>
<keyword evidence="1" id="KW-0378">Hydrolase</keyword>
<dbReference type="Proteomes" id="UP000067683">
    <property type="component" value="Chromosome"/>
</dbReference>
<dbReference type="GO" id="GO:0008745">
    <property type="term" value="F:N-acetylmuramoyl-L-alanine amidase activity"/>
    <property type="evidence" value="ECO:0007669"/>
    <property type="project" value="InterPro"/>
</dbReference>
<feature type="region of interest" description="Disordered" evidence="2">
    <location>
        <begin position="280"/>
        <end position="301"/>
    </location>
</feature>
<evidence type="ECO:0000313" key="5">
    <source>
        <dbReference type="Proteomes" id="UP000067683"/>
    </source>
</evidence>
<sequence length="378" mass="41037">MVKIAVSAGHGGYGVTPGKRGPDGKFEWIWNNAAAIAFIQHLNNFENVQTIRVDDPTGRTDIPLADRVRKANLWGADIYVSFHHNAMGSVWVDHGLGIETFRSDRVSASSSTGKLQAVIHPRIVDAMGLKDRGQKTAPFYELRYTKMPAVLLEGGFMDSRIDRSAMDKAVKIQGQGIAAAEGAGAYLNLRKQPGTIVNPKPELPPEIEVDQSKGIGIVRVKVNSLALRNGPGIENGIARRLSKGEVYYAYEKKGIWYNLGGGKWAAEGVAGQYLDYTVHPNPPKPQPPAKPAEKPKEEEDMPETAVVINGTEDAGTATLLSFQLGCGVYFRKDAEKRQVAKEIYIAGGGKGKIKGDKLIDLSGKTRSDTAKKVIAYLK</sequence>
<evidence type="ECO:0000256" key="1">
    <source>
        <dbReference type="ARBA" id="ARBA00022801"/>
    </source>
</evidence>
<organism evidence="4 5">
    <name type="scientific">Planococcus rifietoensis</name>
    <dbReference type="NCBI Taxonomy" id="200991"/>
    <lineage>
        <taxon>Bacteria</taxon>
        <taxon>Bacillati</taxon>
        <taxon>Bacillota</taxon>
        <taxon>Bacilli</taxon>
        <taxon>Bacillales</taxon>
        <taxon>Caryophanaceae</taxon>
        <taxon>Planococcus</taxon>
    </lineage>
</organism>
<accession>A0A0U2YVM9</accession>
<keyword evidence="5" id="KW-1185">Reference proteome</keyword>
<dbReference type="EMBL" id="CP013659">
    <property type="protein sequence ID" value="ALS73737.1"/>
    <property type="molecule type" value="Genomic_DNA"/>
</dbReference>
<gene>
    <name evidence="4" type="ORF">AUC31_00080</name>
</gene>
<evidence type="ECO:0000259" key="3">
    <source>
        <dbReference type="SMART" id="SM00646"/>
    </source>
</evidence>
<feature type="domain" description="MurNAc-LAA" evidence="3">
    <location>
        <begin position="68"/>
        <end position="182"/>
    </location>
</feature>
<dbReference type="Pfam" id="PF01520">
    <property type="entry name" value="Amidase_3"/>
    <property type="match status" value="1"/>
</dbReference>
<dbReference type="InterPro" id="IPR050695">
    <property type="entry name" value="N-acetylmuramoyl_amidase_3"/>
</dbReference>
<dbReference type="GO" id="GO:0009253">
    <property type="term" value="P:peptidoglycan catabolic process"/>
    <property type="evidence" value="ECO:0007669"/>
    <property type="project" value="InterPro"/>
</dbReference>
<dbReference type="STRING" id="200991.AUC31_00080"/>
<name>A0A0U2YVM9_9BACL</name>
<reference evidence="4" key="1">
    <citation type="submission" date="2016-01" db="EMBL/GenBank/DDBJ databases">
        <title>Complete genome of Planococcus rifietoensis type strain M8.</title>
        <authorList>
            <person name="See-Too W.S."/>
        </authorList>
    </citation>
    <scope>NUCLEOTIDE SEQUENCE [LARGE SCALE GENOMIC DNA]</scope>
    <source>
        <strain evidence="4">M8</strain>
    </source>
</reference>
<evidence type="ECO:0000313" key="4">
    <source>
        <dbReference type="EMBL" id="ALS73737.1"/>
    </source>
</evidence>
<dbReference type="OrthoDB" id="9763643at2"/>
<dbReference type="AlphaFoldDB" id="A0A0U2YVM9"/>
<dbReference type="SUPFAM" id="SSF53187">
    <property type="entry name" value="Zn-dependent exopeptidases"/>
    <property type="match status" value="1"/>
</dbReference>
<dbReference type="PANTHER" id="PTHR30404">
    <property type="entry name" value="N-ACETYLMURAMOYL-L-ALANINE AMIDASE"/>
    <property type="match status" value="1"/>
</dbReference>
<dbReference type="InterPro" id="IPR002508">
    <property type="entry name" value="MurNAc-LAA_cat"/>
</dbReference>
<dbReference type="SMART" id="SM00646">
    <property type="entry name" value="Ami_3"/>
    <property type="match status" value="1"/>
</dbReference>
<dbReference type="KEGG" id="prt:AUC31_00080"/>
<dbReference type="Gene3D" id="3.40.50.12090">
    <property type="match status" value="1"/>
</dbReference>
<protein>
    <recommendedName>
        <fullName evidence="3">MurNAc-LAA domain-containing protein</fullName>
    </recommendedName>
</protein>